<keyword evidence="9" id="KW-1185">Reference proteome</keyword>
<keyword evidence="4 7" id="KW-1133">Transmembrane helix</keyword>
<dbReference type="Proteomes" id="UP001200034">
    <property type="component" value="Unassembled WGS sequence"/>
</dbReference>
<evidence type="ECO:0008006" key="10">
    <source>
        <dbReference type="Google" id="ProtNLM"/>
    </source>
</evidence>
<dbReference type="Pfam" id="PF06783">
    <property type="entry name" value="UPF0239"/>
    <property type="match status" value="1"/>
</dbReference>
<evidence type="ECO:0000256" key="3">
    <source>
        <dbReference type="ARBA" id="ARBA00022692"/>
    </source>
</evidence>
<name>A0AAD4PL36_9MUSC</name>
<feature type="non-terminal residue" evidence="8">
    <location>
        <position position="1"/>
    </location>
</feature>
<evidence type="ECO:0000256" key="1">
    <source>
        <dbReference type="ARBA" id="ARBA00004167"/>
    </source>
</evidence>
<evidence type="ECO:0000256" key="5">
    <source>
        <dbReference type="ARBA" id="ARBA00023136"/>
    </source>
</evidence>
<keyword evidence="3 7" id="KW-0812">Transmembrane</keyword>
<dbReference type="GO" id="GO:0016020">
    <property type="term" value="C:membrane"/>
    <property type="evidence" value="ECO:0007669"/>
    <property type="project" value="UniProtKB-SubCell"/>
</dbReference>
<feature type="transmembrane region" description="Helical" evidence="7">
    <location>
        <begin position="26"/>
        <end position="47"/>
    </location>
</feature>
<dbReference type="EMBL" id="JAJJHW010002585">
    <property type="protein sequence ID" value="KAH8370763.1"/>
    <property type="molecule type" value="Genomic_DNA"/>
</dbReference>
<evidence type="ECO:0000256" key="2">
    <source>
        <dbReference type="ARBA" id="ARBA00006839"/>
    </source>
</evidence>
<comment type="caution">
    <text evidence="8">The sequence shown here is derived from an EMBL/GenBank/DDBJ whole genome shotgun (WGS) entry which is preliminary data.</text>
</comment>
<feature type="compositionally biased region" description="Basic residues" evidence="6">
    <location>
        <begin position="76"/>
        <end position="90"/>
    </location>
</feature>
<organism evidence="8 9">
    <name type="scientific">Drosophila rubida</name>
    <dbReference type="NCBI Taxonomy" id="30044"/>
    <lineage>
        <taxon>Eukaryota</taxon>
        <taxon>Metazoa</taxon>
        <taxon>Ecdysozoa</taxon>
        <taxon>Arthropoda</taxon>
        <taxon>Hexapoda</taxon>
        <taxon>Insecta</taxon>
        <taxon>Pterygota</taxon>
        <taxon>Neoptera</taxon>
        <taxon>Endopterygota</taxon>
        <taxon>Diptera</taxon>
        <taxon>Brachycera</taxon>
        <taxon>Muscomorpha</taxon>
        <taxon>Ephydroidea</taxon>
        <taxon>Drosophilidae</taxon>
        <taxon>Drosophila</taxon>
    </lineage>
</organism>
<proteinExistence type="inferred from homology"/>
<dbReference type="InterPro" id="IPR009621">
    <property type="entry name" value="UPF0239"/>
</dbReference>
<evidence type="ECO:0000256" key="6">
    <source>
        <dbReference type="SAM" id="MobiDB-lite"/>
    </source>
</evidence>
<gene>
    <name evidence="8" type="ORF">KR093_004885</name>
</gene>
<accession>A0AAD4PL36</accession>
<comment type="similarity">
    <text evidence="2">Belongs to the UPF0239 family.</text>
</comment>
<dbReference type="PANTHER" id="PTHR14409">
    <property type="entry name" value="MANNOSIDASE, BETA A, LYSOSOMAL-LIKE, MANBAL PROTEIN"/>
    <property type="match status" value="1"/>
</dbReference>
<dbReference type="AlphaFoldDB" id="A0AAD4PL36"/>
<dbReference type="PANTHER" id="PTHR14409:SF0">
    <property type="entry name" value="PROTEIN MANBAL"/>
    <property type="match status" value="1"/>
</dbReference>
<reference evidence="8" key="1">
    <citation type="journal article" date="2021" name="Mol. Ecol. Resour.">
        <title>Phylogenomic analyses of the genus Drosophila reveals genomic signals of climate adaptation.</title>
        <authorList>
            <person name="Li F."/>
            <person name="Rane R.V."/>
            <person name="Luria V."/>
            <person name="Xiong Z."/>
            <person name="Chen J."/>
            <person name="Li Z."/>
            <person name="Catullo R.A."/>
            <person name="Griffin P.C."/>
            <person name="Schiffer M."/>
            <person name="Pearce S."/>
            <person name="Lee S.F."/>
            <person name="McElroy K."/>
            <person name="Stocker A."/>
            <person name="Shirriffs J."/>
            <person name="Cockerell F."/>
            <person name="Coppin C."/>
            <person name="Sgro C.M."/>
            <person name="Karger A."/>
            <person name="Cain J.W."/>
            <person name="Weber J.A."/>
            <person name="Santpere G."/>
            <person name="Kirschner M.W."/>
            <person name="Hoffmann A.A."/>
            <person name="Oakeshott J.G."/>
            <person name="Zhang G."/>
        </authorList>
    </citation>
    <scope>NUCLEOTIDE SEQUENCE</scope>
    <source>
        <strain evidence="8">BGI-SZ-2011g</strain>
    </source>
</reference>
<evidence type="ECO:0000313" key="8">
    <source>
        <dbReference type="EMBL" id="KAH8370763.1"/>
    </source>
</evidence>
<keyword evidence="5 7" id="KW-0472">Membrane</keyword>
<comment type="subcellular location">
    <subcellularLocation>
        <location evidence="1">Membrane</location>
        <topology evidence="1">Single-pass membrane protein</topology>
    </subcellularLocation>
</comment>
<evidence type="ECO:0000313" key="9">
    <source>
        <dbReference type="Proteomes" id="UP001200034"/>
    </source>
</evidence>
<sequence>FEMSTDNLGVAAALDKYGEEDLFSLLVRYGLFVGAIFQFVCISAAVLMSGNESLDANEDEGRGLSDEPAPANANARRLHKIRKLEKKKRR</sequence>
<protein>
    <recommendedName>
        <fullName evidence="10">Protein anon-73B1</fullName>
    </recommendedName>
</protein>
<evidence type="ECO:0000256" key="7">
    <source>
        <dbReference type="SAM" id="Phobius"/>
    </source>
</evidence>
<evidence type="ECO:0000256" key="4">
    <source>
        <dbReference type="ARBA" id="ARBA00022989"/>
    </source>
</evidence>
<feature type="region of interest" description="Disordered" evidence="6">
    <location>
        <begin position="55"/>
        <end position="90"/>
    </location>
</feature>